<evidence type="ECO:0000313" key="2">
    <source>
        <dbReference type="EMBL" id="KAK2186310.1"/>
    </source>
</evidence>
<protein>
    <recommendedName>
        <fullName evidence="1">uDENN domain-containing protein</fullName>
    </recommendedName>
</protein>
<dbReference type="InterPro" id="IPR005113">
    <property type="entry name" value="uDENN_dom"/>
</dbReference>
<feature type="non-terminal residue" evidence="2">
    <location>
        <position position="99"/>
    </location>
</feature>
<comment type="caution">
    <text evidence="2">The sequence shown here is derived from an EMBL/GenBank/DDBJ whole genome shotgun (WGS) entry which is preliminary data.</text>
</comment>
<accession>A0AAD9P1C6</accession>
<gene>
    <name evidence="2" type="ORF">NP493_206g02004</name>
</gene>
<evidence type="ECO:0000259" key="1">
    <source>
        <dbReference type="Pfam" id="PF03456"/>
    </source>
</evidence>
<dbReference type="EMBL" id="JAODUO010000205">
    <property type="protein sequence ID" value="KAK2186310.1"/>
    <property type="molecule type" value="Genomic_DNA"/>
</dbReference>
<name>A0AAD9P1C6_RIDPI</name>
<proteinExistence type="predicted"/>
<dbReference type="AlphaFoldDB" id="A0AAD9P1C6"/>
<reference evidence="2" key="1">
    <citation type="journal article" date="2023" name="Mol. Biol. Evol.">
        <title>Third-Generation Sequencing Reveals the Adaptive Role of the Epigenome in Three Deep-Sea Polychaetes.</title>
        <authorList>
            <person name="Perez M."/>
            <person name="Aroh O."/>
            <person name="Sun Y."/>
            <person name="Lan Y."/>
            <person name="Juniper S.K."/>
            <person name="Young C.R."/>
            <person name="Angers B."/>
            <person name="Qian P.Y."/>
        </authorList>
    </citation>
    <scope>NUCLEOTIDE SEQUENCE</scope>
    <source>
        <strain evidence="2">R07B-5</strain>
    </source>
</reference>
<sequence>SGESSGRIIQRFPQTDWPHCPFTQGLELKHQPTFFVAVLTDIDGDRHYLACLTFNEDVAIAPTKFDEAEDTEDHDATLVRAAKMYAPKSLVLVSRLDLL</sequence>
<dbReference type="Pfam" id="PF03456">
    <property type="entry name" value="uDENN"/>
    <property type="match status" value="1"/>
</dbReference>
<feature type="domain" description="uDENN" evidence="1">
    <location>
        <begin position="7"/>
        <end position="54"/>
    </location>
</feature>
<evidence type="ECO:0000313" key="3">
    <source>
        <dbReference type="Proteomes" id="UP001209878"/>
    </source>
</evidence>
<organism evidence="2 3">
    <name type="scientific">Ridgeia piscesae</name>
    <name type="common">Tubeworm</name>
    <dbReference type="NCBI Taxonomy" id="27915"/>
    <lineage>
        <taxon>Eukaryota</taxon>
        <taxon>Metazoa</taxon>
        <taxon>Spiralia</taxon>
        <taxon>Lophotrochozoa</taxon>
        <taxon>Annelida</taxon>
        <taxon>Polychaeta</taxon>
        <taxon>Sedentaria</taxon>
        <taxon>Canalipalpata</taxon>
        <taxon>Sabellida</taxon>
        <taxon>Siboglinidae</taxon>
        <taxon>Ridgeia</taxon>
    </lineage>
</organism>
<dbReference type="Proteomes" id="UP001209878">
    <property type="component" value="Unassembled WGS sequence"/>
</dbReference>
<keyword evidence="3" id="KW-1185">Reference proteome</keyword>